<evidence type="ECO:0000256" key="4">
    <source>
        <dbReference type="ARBA" id="ARBA00022461"/>
    </source>
</evidence>
<keyword evidence="5 13" id="KW-0812">Transmembrane</keyword>
<comment type="similarity">
    <text evidence="2 13">Belongs to the amiloride-sensitive sodium channel (TC 1.A.6) family.</text>
</comment>
<feature type="transmembrane region" description="Helical" evidence="14">
    <location>
        <begin position="48"/>
        <end position="69"/>
    </location>
</feature>
<evidence type="ECO:0000256" key="10">
    <source>
        <dbReference type="ARBA" id="ARBA00023180"/>
    </source>
</evidence>
<dbReference type="WBParaSite" id="PgE138_g002_t01">
    <property type="protein sequence ID" value="PgE138_g002_t01"/>
    <property type="gene ID" value="PgE138_g002"/>
</dbReference>
<keyword evidence="11 13" id="KW-0739">Sodium transport</keyword>
<keyword evidence="15" id="KW-1185">Reference proteome</keyword>
<evidence type="ECO:0000256" key="7">
    <source>
        <dbReference type="ARBA" id="ARBA00023053"/>
    </source>
</evidence>
<dbReference type="Proteomes" id="UP000887569">
    <property type="component" value="Unplaced"/>
</dbReference>
<evidence type="ECO:0000256" key="1">
    <source>
        <dbReference type="ARBA" id="ARBA00004141"/>
    </source>
</evidence>
<keyword evidence="7" id="KW-0915">Sodium</keyword>
<evidence type="ECO:0000256" key="14">
    <source>
        <dbReference type="SAM" id="Phobius"/>
    </source>
</evidence>
<keyword evidence="10" id="KW-0325">Glycoprotein</keyword>
<evidence type="ECO:0000256" key="11">
    <source>
        <dbReference type="ARBA" id="ARBA00023201"/>
    </source>
</evidence>
<proteinExistence type="inferred from homology"/>
<organism evidence="15 16">
    <name type="scientific">Parascaris univalens</name>
    <name type="common">Nematode worm</name>
    <dbReference type="NCBI Taxonomy" id="6257"/>
    <lineage>
        <taxon>Eukaryota</taxon>
        <taxon>Metazoa</taxon>
        <taxon>Ecdysozoa</taxon>
        <taxon>Nematoda</taxon>
        <taxon>Chromadorea</taxon>
        <taxon>Rhabditida</taxon>
        <taxon>Spirurina</taxon>
        <taxon>Ascaridomorpha</taxon>
        <taxon>Ascaridoidea</taxon>
        <taxon>Ascarididae</taxon>
        <taxon>Parascaris</taxon>
    </lineage>
</organism>
<evidence type="ECO:0000313" key="16">
    <source>
        <dbReference type="WBParaSite" id="PgE138_g002_t01"/>
    </source>
</evidence>
<keyword evidence="6 14" id="KW-1133">Transmembrane helix</keyword>
<comment type="subcellular location">
    <subcellularLocation>
        <location evidence="1">Membrane</location>
        <topology evidence="1">Multi-pass membrane protein</topology>
    </subcellularLocation>
</comment>
<dbReference type="GO" id="GO:0015280">
    <property type="term" value="F:ligand-gated sodium channel activity"/>
    <property type="evidence" value="ECO:0007669"/>
    <property type="project" value="TreeGrafter"/>
</dbReference>
<dbReference type="PANTHER" id="PTHR11690:SF293">
    <property type="entry name" value="ACID-SENSING ION CHANNEL 1"/>
    <property type="match status" value="1"/>
</dbReference>
<keyword evidence="9 14" id="KW-0472">Membrane</keyword>
<dbReference type="Pfam" id="PF00858">
    <property type="entry name" value="ASC"/>
    <property type="match status" value="1"/>
</dbReference>
<dbReference type="InterPro" id="IPR001873">
    <property type="entry name" value="ENaC"/>
</dbReference>
<reference evidence="16" key="1">
    <citation type="submission" date="2022-11" db="UniProtKB">
        <authorList>
            <consortium name="WormBaseParasite"/>
        </authorList>
    </citation>
    <scope>IDENTIFICATION</scope>
</reference>
<keyword evidence="8 13" id="KW-0406">Ion transport</keyword>
<evidence type="ECO:0000256" key="6">
    <source>
        <dbReference type="ARBA" id="ARBA00022989"/>
    </source>
</evidence>
<evidence type="ECO:0000256" key="13">
    <source>
        <dbReference type="RuleBase" id="RU000679"/>
    </source>
</evidence>
<evidence type="ECO:0000256" key="5">
    <source>
        <dbReference type="ARBA" id="ARBA00022692"/>
    </source>
</evidence>
<dbReference type="AlphaFoldDB" id="A0A915A131"/>
<keyword evidence="4 13" id="KW-0894">Sodium channel</keyword>
<keyword evidence="12 13" id="KW-0407">Ion channel</keyword>
<accession>A0A915A131</accession>
<dbReference type="PANTHER" id="PTHR11690">
    <property type="entry name" value="AMILORIDE-SENSITIVE SODIUM CHANNEL-RELATED"/>
    <property type="match status" value="1"/>
</dbReference>
<keyword evidence="3 13" id="KW-0813">Transport</keyword>
<sequence length="160" mass="18973">MPRRRRHTDDGLTISTTSLESLTPTLNRFAEDTSMLGFRYLHTRYKTWFRCIWALLLIFFLGLTIYQVIERIGYYFIRNPLITTRTYYTPSRIAFPTVLICNKMQLKSSKIAQIRPDLLRTMSLMYEDDGSPTRNQSVWEMIESFDRIGLTNVYQNAYQT</sequence>
<evidence type="ECO:0000256" key="8">
    <source>
        <dbReference type="ARBA" id="ARBA00023065"/>
    </source>
</evidence>
<dbReference type="GO" id="GO:0005886">
    <property type="term" value="C:plasma membrane"/>
    <property type="evidence" value="ECO:0007669"/>
    <property type="project" value="TreeGrafter"/>
</dbReference>
<protein>
    <submittedName>
        <fullName evidence="16">Uncharacterized protein</fullName>
    </submittedName>
</protein>
<evidence type="ECO:0000256" key="3">
    <source>
        <dbReference type="ARBA" id="ARBA00022448"/>
    </source>
</evidence>
<evidence type="ECO:0000256" key="12">
    <source>
        <dbReference type="ARBA" id="ARBA00023303"/>
    </source>
</evidence>
<name>A0A915A131_PARUN</name>
<evidence type="ECO:0000256" key="9">
    <source>
        <dbReference type="ARBA" id="ARBA00023136"/>
    </source>
</evidence>
<evidence type="ECO:0000313" key="15">
    <source>
        <dbReference type="Proteomes" id="UP000887569"/>
    </source>
</evidence>
<evidence type="ECO:0000256" key="2">
    <source>
        <dbReference type="ARBA" id="ARBA00007193"/>
    </source>
</evidence>